<dbReference type="PROSITE" id="PS50158">
    <property type="entry name" value="ZF_CCHC"/>
    <property type="match status" value="1"/>
</dbReference>
<feature type="region of interest" description="Disordered" evidence="6">
    <location>
        <begin position="933"/>
        <end position="1021"/>
    </location>
</feature>
<dbReference type="InterPro" id="IPR050951">
    <property type="entry name" value="Retrovirus_Pol_polyprotein"/>
</dbReference>
<dbReference type="InterPro" id="IPR001584">
    <property type="entry name" value="Integrase_cat-core"/>
</dbReference>
<feature type="region of interest" description="Disordered" evidence="6">
    <location>
        <begin position="1043"/>
        <end position="1085"/>
    </location>
</feature>
<name>A0A812J1R6_SYMPI</name>
<evidence type="ECO:0000256" key="3">
    <source>
        <dbReference type="ARBA" id="ARBA00022722"/>
    </source>
</evidence>
<dbReference type="SMART" id="SM00343">
    <property type="entry name" value="ZnF_C2HC"/>
    <property type="match status" value="1"/>
</dbReference>
<dbReference type="AlphaFoldDB" id="A0A812J1R6"/>
<dbReference type="Gene3D" id="2.40.70.10">
    <property type="entry name" value="Acid Proteases"/>
    <property type="match status" value="1"/>
</dbReference>
<dbReference type="Proteomes" id="UP000649617">
    <property type="component" value="Unassembled WGS sequence"/>
</dbReference>
<evidence type="ECO:0000256" key="6">
    <source>
        <dbReference type="SAM" id="MobiDB-lite"/>
    </source>
</evidence>
<feature type="region of interest" description="Disordered" evidence="6">
    <location>
        <begin position="303"/>
        <end position="324"/>
    </location>
</feature>
<evidence type="ECO:0000259" key="8">
    <source>
        <dbReference type="PROSITE" id="PS50994"/>
    </source>
</evidence>
<feature type="compositionally biased region" description="Low complexity" evidence="6">
    <location>
        <begin position="1055"/>
        <end position="1067"/>
    </location>
</feature>
<dbReference type="SUPFAM" id="SSF57756">
    <property type="entry name" value="Retrovirus zinc finger-like domains"/>
    <property type="match status" value="1"/>
</dbReference>
<protein>
    <submittedName>
        <fullName evidence="9">GIP protein</fullName>
    </submittedName>
</protein>
<keyword evidence="5" id="KW-0863">Zinc-finger</keyword>
<dbReference type="SUPFAM" id="SSF53098">
    <property type="entry name" value="Ribonuclease H-like"/>
    <property type="match status" value="1"/>
</dbReference>
<dbReference type="EMBL" id="CAJNIZ010001458">
    <property type="protein sequence ID" value="CAE7191363.1"/>
    <property type="molecule type" value="Genomic_DNA"/>
</dbReference>
<feature type="region of interest" description="Disordered" evidence="6">
    <location>
        <begin position="1"/>
        <end position="24"/>
    </location>
</feature>
<dbReference type="OrthoDB" id="6132271at2759"/>
<dbReference type="GO" id="GO:0015074">
    <property type="term" value="P:DNA integration"/>
    <property type="evidence" value="ECO:0007669"/>
    <property type="project" value="InterPro"/>
</dbReference>
<feature type="non-terminal residue" evidence="9">
    <location>
        <position position="1085"/>
    </location>
</feature>
<feature type="domain" description="CCHC-type" evidence="7">
    <location>
        <begin position="288"/>
        <end position="304"/>
    </location>
</feature>
<keyword evidence="2" id="KW-0548">Nucleotidyltransferase</keyword>
<feature type="compositionally biased region" description="Low complexity" evidence="6">
    <location>
        <begin position="591"/>
        <end position="605"/>
    </location>
</feature>
<gene>
    <name evidence="9" type="primary">GIP</name>
    <name evidence="9" type="ORF">SPIL2461_LOCUS1495</name>
</gene>
<keyword evidence="4" id="KW-0378">Hydrolase</keyword>
<dbReference type="InterPro" id="IPR036875">
    <property type="entry name" value="Znf_CCHC_sf"/>
</dbReference>
<dbReference type="Gene3D" id="3.30.420.10">
    <property type="entry name" value="Ribonuclease H-like superfamily/Ribonuclease H"/>
    <property type="match status" value="1"/>
</dbReference>
<feature type="compositionally biased region" description="Basic and acidic residues" evidence="6">
    <location>
        <begin position="1"/>
        <end position="22"/>
    </location>
</feature>
<reference evidence="9" key="1">
    <citation type="submission" date="2021-02" db="EMBL/GenBank/DDBJ databases">
        <authorList>
            <person name="Dougan E. K."/>
            <person name="Rhodes N."/>
            <person name="Thang M."/>
            <person name="Chan C."/>
        </authorList>
    </citation>
    <scope>NUCLEOTIDE SEQUENCE</scope>
</reference>
<feature type="compositionally biased region" description="Low complexity" evidence="6">
    <location>
        <begin position="308"/>
        <end position="323"/>
    </location>
</feature>
<keyword evidence="1" id="KW-0808">Transferase</keyword>
<proteinExistence type="predicted"/>
<dbReference type="PANTHER" id="PTHR37984:SF5">
    <property type="entry name" value="PROTEIN NYNRIN-LIKE"/>
    <property type="match status" value="1"/>
</dbReference>
<dbReference type="GO" id="GO:0003676">
    <property type="term" value="F:nucleic acid binding"/>
    <property type="evidence" value="ECO:0007669"/>
    <property type="project" value="InterPro"/>
</dbReference>
<dbReference type="GO" id="GO:0004519">
    <property type="term" value="F:endonuclease activity"/>
    <property type="evidence" value="ECO:0007669"/>
    <property type="project" value="UniProtKB-KW"/>
</dbReference>
<evidence type="ECO:0000259" key="7">
    <source>
        <dbReference type="PROSITE" id="PS50158"/>
    </source>
</evidence>
<feature type="domain" description="Integrase catalytic" evidence="8">
    <location>
        <begin position="669"/>
        <end position="836"/>
    </location>
</feature>
<comment type="caution">
    <text evidence="9">The sequence shown here is derived from an EMBL/GenBank/DDBJ whole genome shotgun (WGS) entry which is preliminary data.</text>
</comment>
<dbReference type="InterPro" id="IPR036397">
    <property type="entry name" value="RNaseH_sf"/>
</dbReference>
<evidence type="ECO:0000313" key="10">
    <source>
        <dbReference type="Proteomes" id="UP000649617"/>
    </source>
</evidence>
<dbReference type="GO" id="GO:0008270">
    <property type="term" value="F:zinc ion binding"/>
    <property type="evidence" value="ECO:0007669"/>
    <property type="project" value="UniProtKB-KW"/>
</dbReference>
<feature type="compositionally biased region" description="Basic and acidic residues" evidence="6">
    <location>
        <begin position="946"/>
        <end position="955"/>
    </location>
</feature>
<evidence type="ECO:0000256" key="2">
    <source>
        <dbReference type="ARBA" id="ARBA00022695"/>
    </source>
</evidence>
<evidence type="ECO:0000256" key="5">
    <source>
        <dbReference type="PROSITE-ProRule" id="PRU00047"/>
    </source>
</evidence>
<keyword evidence="10" id="KW-1185">Reference proteome</keyword>
<keyword evidence="3" id="KW-0540">Nuclease</keyword>
<dbReference type="PANTHER" id="PTHR37984">
    <property type="entry name" value="PROTEIN CBG26694"/>
    <property type="match status" value="1"/>
</dbReference>
<feature type="compositionally biased region" description="Basic and acidic residues" evidence="6">
    <location>
        <begin position="966"/>
        <end position="982"/>
    </location>
</feature>
<dbReference type="GO" id="GO:0016779">
    <property type="term" value="F:nucleotidyltransferase activity"/>
    <property type="evidence" value="ECO:0007669"/>
    <property type="project" value="UniProtKB-KW"/>
</dbReference>
<accession>A0A812J1R6</accession>
<dbReference type="Pfam" id="PF00098">
    <property type="entry name" value="zf-CCHC"/>
    <property type="match status" value="1"/>
</dbReference>
<dbReference type="PROSITE" id="PS50994">
    <property type="entry name" value="INTEGRASE"/>
    <property type="match status" value="1"/>
</dbReference>
<dbReference type="InterPro" id="IPR001878">
    <property type="entry name" value="Znf_CCHC"/>
</dbReference>
<feature type="compositionally biased region" description="Basic and acidic residues" evidence="6">
    <location>
        <begin position="1070"/>
        <end position="1085"/>
    </location>
</feature>
<organism evidence="9 10">
    <name type="scientific">Symbiodinium pilosum</name>
    <name type="common">Dinoflagellate</name>
    <dbReference type="NCBI Taxonomy" id="2952"/>
    <lineage>
        <taxon>Eukaryota</taxon>
        <taxon>Sar</taxon>
        <taxon>Alveolata</taxon>
        <taxon>Dinophyceae</taxon>
        <taxon>Suessiales</taxon>
        <taxon>Symbiodiniaceae</taxon>
        <taxon>Symbiodinium</taxon>
    </lineage>
</organism>
<keyword evidence="5" id="KW-0862">Zinc</keyword>
<keyword evidence="4" id="KW-0255">Endonuclease</keyword>
<evidence type="ECO:0000256" key="4">
    <source>
        <dbReference type="ARBA" id="ARBA00022759"/>
    </source>
</evidence>
<evidence type="ECO:0000256" key="1">
    <source>
        <dbReference type="ARBA" id="ARBA00022679"/>
    </source>
</evidence>
<feature type="region of interest" description="Disordered" evidence="6">
    <location>
        <begin position="582"/>
        <end position="605"/>
    </location>
</feature>
<dbReference type="InterPro" id="IPR021109">
    <property type="entry name" value="Peptidase_aspartic_dom_sf"/>
</dbReference>
<sequence>MSSDDREKGIKRFDGSDEDSGRQLRRWKAWTQAKMATMKDFSPKQAGPWLFTLLDGKALDAVEHLTLEELSQENGAKTVFELLAARFPEKEKHDQMGEALGEVFGLAAKESETVQQWTARVKEVFEKCRRKADVAFPGPAQGWIMLNCAGLTEEQKAIVKAKAQGSLDVEQISASFRSFFPMYKAGGKARRPVSTLVVEPEDQDHEESVGQLDHDFADVEAFLADHNLRDNADDEVLDEDEAAEALAVTWRERRQEISRLQRGRKFADSQGARKSFRVEIEELKRRTRCRKCGKVGHWQKECRSSTNAKGASKGATSSASASADVHFVEHRPDAAHEVSLAQSHPEEGSFNFDVTFVGAAECWAEPPQHPEALAAGLVSSPGFGVIDSGCGRTLIGQRTLEVFQNKLSGYTKQMVEEYETMNMFRYGNGATEVSRKAVRLPVAIGGRCGLIDAAVIEGQAPLLLGRPTLEKLRAQLNFQDKTLSLLNLPNPLPMKTNSAGQLLLDVLDFPPPGEALEHQRESRTAVAELFSPPRFAVEARRYTPEFVKAAWSSIGPDAAELTFAPGEPINWSELQCECLAGEEAESPEEIAPGGQPEAEQAEAQADPQRIAKIDQALKRLHANLGHPSSKELVRILKHSRASDLAVQRASQLECSVCANQQRPAAPLPAKVSPIRTFNELLGLDVKYLPGWLPQQKIACANFVDMATSLQIMTPLFKRETGELLVDALRDRWIAWAGPPERLVLDPSRPNLSVALGEFCNNQGVDMQQTAAEAPWQIGRVERHGQWFQRILARVIDEMQPTNEREWLSCVFHTQSAKNSLLTEAGASPYQLVFGRNPRVPSDLLQDAPHAPASDAAELDDVASRANAIRQSARRAMLQCQDDRALRAALKQLRLATPDEATVADFPQNELLGIKNLLERGQFPKAQFEDLVQQTPPPAGEAASSEIGDRASERSDPPALNAAQCLDRARDAEASSEHPRPESSDSVMPADTSAPKDSEGSGSGYGPVRRLTGKTRPEPVLVRPLAMQPEAFVEMMTEMVPRMIEEQVSAGSSNDAPSSGATASSAPAHVSPRDSAAKREASNEPE</sequence>
<evidence type="ECO:0000313" key="9">
    <source>
        <dbReference type="EMBL" id="CAE7191363.1"/>
    </source>
</evidence>
<dbReference type="InterPro" id="IPR012337">
    <property type="entry name" value="RNaseH-like_sf"/>
</dbReference>
<keyword evidence="5" id="KW-0479">Metal-binding</keyword>